<dbReference type="AlphaFoldDB" id="A0A9Q1DIW8"/>
<feature type="non-terminal residue" evidence="1">
    <location>
        <position position="139"/>
    </location>
</feature>
<dbReference type="Proteomes" id="UP001152803">
    <property type="component" value="Unassembled WGS sequence"/>
</dbReference>
<evidence type="ECO:0000313" key="2">
    <source>
        <dbReference type="Proteomes" id="UP001152803"/>
    </source>
</evidence>
<accession>A0A9Q1DIW8</accession>
<protein>
    <submittedName>
        <fullName evidence="1">Uncharacterized protein</fullName>
    </submittedName>
</protein>
<sequence length="139" mass="15439">METKRYQSFFEGKDTEHRWPHVPNTDYGSAVVDGNQPNCDILKEGLIVSPGHNVTDSFKENDGVKVEHPPLCMKHGQQLAPSGFGTSVKLETDSKELSKTVAESMGLYMNDVREVDYAYGQQRGHEGRGISQKLYAHAG</sequence>
<reference evidence="1" key="1">
    <citation type="journal article" date="2023" name="Science">
        <title>Genome structures resolve the early diversification of teleost fishes.</title>
        <authorList>
            <person name="Parey E."/>
            <person name="Louis A."/>
            <person name="Montfort J."/>
            <person name="Bouchez O."/>
            <person name="Roques C."/>
            <person name="Iampietro C."/>
            <person name="Lluch J."/>
            <person name="Castinel A."/>
            <person name="Donnadieu C."/>
            <person name="Desvignes T."/>
            <person name="Floi Bucao C."/>
            <person name="Jouanno E."/>
            <person name="Wen M."/>
            <person name="Mejri S."/>
            <person name="Dirks R."/>
            <person name="Jansen H."/>
            <person name="Henkel C."/>
            <person name="Chen W.J."/>
            <person name="Zahm M."/>
            <person name="Cabau C."/>
            <person name="Klopp C."/>
            <person name="Thompson A.W."/>
            <person name="Robinson-Rechavi M."/>
            <person name="Braasch I."/>
            <person name="Lecointre G."/>
            <person name="Bobe J."/>
            <person name="Postlethwait J.H."/>
            <person name="Berthelot C."/>
            <person name="Roest Crollius H."/>
            <person name="Guiguen Y."/>
        </authorList>
    </citation>
    <scope>NUCLEOTIDE SEQUENCE</scope>
    <source>
        <tissue evidence="1">Blood</tissue>
    </source>
</reference>
<dbReference type="OrthoDB" id="5789523at2759"/>
<dbReference type="EMBL" id="JAFJMO010000007">
    <property type="protein sequence ID" value="KAJ8271852.1"/>
    <property type="molecule type" value="Genomic_DNA"/>
</dbReference>
<gene>
    <name evidence="1" type="ORF">COCON_G00107110</name>
</gene>
<keyword evidence="2" id="KW-1185">Reference proteome</keyword>
<proteinExistence type="predicted"/>
<name>A0A9Q1DIW8_CONCO</name>
<evidence type="ECO:0000313" key="1">
    <source>
        <dbReference type="EMBL" id="KAJ8271852.1"/>
    </source>
</evidence>
<organism evidence="1 2">
    <name type="scientific">Conger conger</name>
    <name type="common">Conger eel</name>
    <name type="synonym">Muraena conger</name>
    <dbReference type="NCBI Taxonomy" id="82655"/>
    <lineage>
        <taxon>Eukaryota</taxon>
        <taxon>Metazoa</taxon>
        <taxon>Chordata</taxon>
        <taxon>Craniata</taxon>
        <taxon>Vertebrata</taxon>
        <taxon>Euteleostomi</taxon>
        <taxon>Actinopterygii</taxon>
        <taxon>Neopterygii</taxon>
        <taxon>Teleostei</taxon>
        <taxon>Anguilliformes</taxon>
        <taxon>Congridae</taxon>
        <taxon>Conger</taxon>
    </lineage>
</organism>
<comment type="caution">
    <text evidence="1">The sequence shown here is derived from an EMBL/GenBank/DDBJ whole genome shotgun (WGS) entry which is preliminary data.</text>
</comment>